<sequence length="189" mass="22029">MALYSIENDTCLGITHSGGAVNVESEGYVELSDEEVAKIVDLIRQKGTTDIEELEQEEKYPDIYEKLREAYHDMAYNAEELHWLWEGYNNGYFEYDTDELMAYCEENCGFNFEFDEEDYTEDGELDEDALEEDKTEAFNDWLDDYVAGLEDSEVKDFFYNHMNAGLELEDVEYSVEIPEAIIKLAEKKD</sequence>
<dbReference type="OrthoDB" id="1082847at2"/>
<dbReference type="EMBL" id="JXQK01000046">
    <property type="protein sequence ID" value="KIP63207.1"/>
    <property type="molecule type" value="Genomic_DNA"/>
</dbReference>
<evidence type="ECO:0000313" key="1">
    <source>
        <dbReference type="EMBL" id="KIP63207.1"/>
    </source>
</evidence>
<name>A0A0D0IV99_9BACT</name>
<dbReference type="Proteomes" id="UP000032046">
    <property type="component" value="Unassembled WGS sequence"/>
</dbReference>
<gene>
    <name evidence="1" type="ORF">ST44_04680</name>
</gene>
<dbReference type="AlphaFoldDB" id="A0A0D0IV99"/>
<comment type="caution">
    <text evidence="1">The sequence shown here is derived from an EMBL/GenBank/DDBJ whole genome shotgun (WGS) entry which is preliminary data.</text>
</comment>
<evidence type="ECO:0008006" key="3">
    <source>
        <dbReference type="Google" id="ProtNLM"/>
    </source>
</evidence>
<protein>
    <recommendedName>
        <fullName evidence="3">Antirestriction protein ArdA</fullName>
    </recommendedName>
</protein>
<accession>A0A0D0IV99</accession>
<dbReference type="STRING" id="1602171.ST44_04680"/>
<proteinExistence type="predicted"/>
<reference evidence="1 2" key="1">
    <citation type="submission" date="2015-01" db="EMBL/GenBank/DDBJ databases">
        <title>Comparative genomics of non-oral Prevotella species.</title>
        <authorList>
            <person name="Accetto T."/>
            <person name="Nograsek B."/>
            <person name="Avgustin G."/>
        </authorList>
    </citation>
    <scope>NUCLEOTIDE SEQUENCE [LARGE SCALE GENOMIC DNA]</scope>
    <source>
        <strain evidence="1 2">P5-119</strain>
    </source>
</reference>
<keyword evidence="2" id="KW-1185">Reference proteome</keyword>
<organism evidence="1 2">
    <name type="scientific">Prevotella pectinovora</name>
    <dbReference type="NCBI Taxonomy" id="1602169"/>
    <lineage>
        <taxon>Bacteria</taxon>
        <taxon>Pseudomonadati</taxon>
        <taxon>Bacteroidota</taxon>
        <taxon>Bacteroidia</taxon>
        <taxon>Bacteroidales</taxon>
        <taxon>Prevotellaceae</taxon>
        <taxon>Prevotella</taxon>
    </lineage>
</organism>
<evidence type="ECO:0000313" key="2">
    <source>
        <dbReference type="Proteomes" id="UP000032046"/>
    </source>
</evidence>
<dbReference type="RefSeq" id="WP_042518497.1">
    <property type="nucleotide sequence ID" value="NZ_JXQI01000068.1"/>
</dbReference>